<dbReference type="CDD" id="cd00082">
    <property type="entry name" value="HisKA"/>
    <property type="match status" value="1"/>
</dbReference>
<dbReference type="Pfam" id="PF13426">
    <property type="entry name" value="PAS_9"/>
    <property type="match status" value="2"/>
</dbReference>
<feature type="domain" description="PAS" evidence="13">
    <location>
        <begin position="124"/>
        <end position="170"/>
    </location>
</feature>
<keyword evidence="11" id="KW-0131">Cell cycle</keyword>
<keyword evidence="4" id="KW-0597">Phosphoprotein</keyword>
<dbReference type="FunFam" id="3.30.565.10:FF:000010">
    <property type="entry name" value="Sensor histidine kinase RcsC"/>
    <property type="match status" value="1"/>
</dbReference>
<proteinExistence type="predicted"/>
<evidence type="ECO:0000256" key="9">
    <source>
        <dbReference type="ARBA" id="ARBA00023012"/>
    </source>
</evidence>
<reference evidence="14 16" key="1">
    <citation type="journal article" date="2016" name="Int. J. Syst. Evol. Microbiol.">
        <title>Methanosarcina flavescens sp. nov., a methanogenic archaeon isolated from a full-scale anaerobic digester.</title>
        <authorList>
            <person name="Kern T."/>
            <person name="Fischer M.A."/>
            <person name="Deppenmeier U."/>
            <person name="Schmitz R.A."/>
            <person name="Rother M."/>
        </authorList>
    </citation>
    <scope>NUCLEOTIDE SEQUENCE [LARGE SCALE GENOMIC DNA]</scope>
    <source>
        <strain evidence="14 16">E03.2</strain>
    </source>
</reference>
<dbReference type="PRINTS" id="PR00344">
    <property type="entry name" value="BCTRLSENSOR"/>
</dbReference>
<dbReference type="CDD" id="cd00130">
    <property type="entry name" value="PAS"/>
    <property type="match status" value="1"/>
</dbReference>
<protein>
    <recommendedName>
        <fullName evidence="3">histidine kinase</fullName>
        <ecNumber evidence="3">2.7.13.3</ecNumber>
    </recommendedName>
</protein>
<dbReference type="InterPro" id="IPR003594">
    <property type="entry name" value="HATPase_dom"/>
</dbReference>
<dbReference type="InterPro" id="IPR036097">
    <property type="entry name" value="HisK_dim/P_sf"/>
</dbReference>
<dbReference type="GO" id="GO:0000155">
    <property type="term" value="F:phosphorelay sensor kinase activity"/>
    <property type="evidence" value="ECO:0007669"/>
    <property type="project" value="InterPro"/>
</dbReference>
<evidence type="ECO:0000256" key="6">
    <source>
        <dbReference type="ARBA" id="ARBA00022741"/>
    </source>
</evidence>
<evidence type="ECO:0000256" key="7">
    <source>
        <dbReference type="ARBA" id="ARBA00022777"/>
    </source>
</evidence>
<evidence type="ECO:0000256" key="5">
    <source>
        <dbReference type="ARBA" id="ARBA00022679"/>
    </source>
</evidence>
<evidence type="ECO:0000256" key="10">
    <source>
        <dbReference type="ARBA" id="ARBA00023136"/>
    </source>
</evidence>
<sequence>MAEEEIYRALFEQSNDAIFITEEECILEVNPQGCKLLGYDRDHLEKISLLSIFTEESLPGFQNAMRVTLENRSAVFEAKFKRSDNSVLDVEINSLAMDNRRKTILITARDITLRKESERLIQKEREILSALLEKSLCGILLIEASSHKIVDVNPVAIKAIGKSKQEIVGNICHKFICPTEIGKCPISDLGLTVDNSEKKMINARKEIIPILKSVVPVTIEGKDYFVECFIDLSESKRTEQKLLQAKLDAEAASRAKSEFLANISHELRTPLNSIIGFSDILYERLFGDLNEKQLKYVSNISVSGKHLLGLINNILDLSKVEAGKMELNYSEFSIGSIFDEVKSTISPLAQAKNLEMEFRIDTDLEYIQADKSRLIQILYNLTSNAVKFTPDRGKISIYCKKSGNRAIFSVTDTGIGISSENQKYLFEPFKQIDSGMNRQYGGTGLGLALVKQFVDMHKGRIWFTSVQGKGSTFIFELPVNGPDETKNPDNAFKDSATKVGVSANFSG</sequence>
<dbReference type="Gene3D" id="1.10.287.130">
    <property type="match status" value="1"/>
</dbReference>
<evidence type="ECO:0000313" key="15">
    <source>
        <dbReference type="EMBL" id="NLK33248.1"/>
    </source>
</evidence>
<dbReference type="GO" id="GO:0009927">
    <property type="term" value="F:histidine phosphotransfer kinase activity"/>
    <property type="evidence" value="ECO:0007669"/>
    <property type="project" value="TreeGrafter"/>
</dbReference>
<dbReference type="PANTHER" id="PTHR43047:SF72">
    <property type="entry name" value="OSMOSENSING HISTIDINE PROTEIN KINASE SLN1"/>
    <property type="match status" value="1"/>
</dbReference>
<evidence type="ECO:0000313" key="14">
    <source>
        <dbReference type="EMBL" id="AYK14822.1"/>
    </source>
</evidence>
<dbReference type="SUPFAM" id="SSF47384">
    <property type="entry name" value="Homodimeric domain of signal transducing histidine kinase"/>
    <property type="match status" value="1"/>
</dbReference>
<dbReference type="InterPro" id="IPR036890">
    <property type="entry name" value="HATPase_C_sf"/>
</dbReference>
<dbReference type="SUPFAM" id="SSF55874">
    <property type="entry name" value="ATPase domain of HSP90 chaperone/DNA topoisomerase II/histidine kinase"/>
    <property type="match status" value="1"/>
</dbReference>
<organism evidence="14 16">
    <name type="scientific">Methanosarcina flavescens</name>
    <dbReference type="NCBI Taxonomy" id="1715806"/>
    <lineage>
        <taxon>Archaea</taxon>
        <taxon>Methanobacteriati</taxon>
        <taxon>Methanobacteriota</taxon>
        <taxon>Stenosarchaea group</taxon>
        <taxon>Methanomicrobia</taxon>
        <taxon>Methanosarcinales</taxon>
        <taxon>Methanosarcinaceae</taxon>
        <taxon>Methanosarcina</taxon>
    </lineage>
</organism>
<keyword evidence="10" id="KW-0472">Membrane</keyword>
<dbReference type="PROSITE" id="PS50109">
    <property type="entry name" value="HIS_KIN"/>
    <property type="match status" value="1"/>
</dbReference>
<dbReference type="GO" id="GO:0005524">
    <property type="term" value="F:ATP binding"/>
    <property type="evidence" value="ECO:0007669"/>
    <property type="project" value="UniProtKB-KW"/>
</dbReference>
<evidence type="ECO:0000256" key="11">
    <source>
        <dbReference type="ARBA" id="ARBA00023306"/>
    </source>
</evidence>
<dbReference type="GO" id="GO:0005886">
    <property type="term" value="C:plasma membrane"/>
    <property type="evidence" value="ECO:0007669"/>
    <property type="project" value="TreeGrafter"/>
</dbReference>
<evidence type="ECO:0000313" key="17">
    <source>
        <dbReference type="Proteomes" id="UP000585579"/>
    </source>
</evidence>
<dbReference type="AlphaFoldDB" id="A0A660HRH3"/>
<dbReference type="GeneID" id="53687685"/>
<dbReference type="FunFam" id="1.10.287.130:FF:000038">
    <property type="entry name" value="Sensory transduction histidine kinase"/>
    <property type="match status" value="1"/>
</dbReference>
<dbReference type="Pfam" id="PF00512">
    <property type="entry name" value="HisKA"/>
    <property type="match status" value="1"/>
</dbReference>
<feature type="domain" description="PAS" evidence="13">
    <location>
        <begin position="3"/>
        <end position="72"/>
    </location>
</feature>
<dbReference type="InterPro" id="IPR005467">
    <property type="entry name" value="His_kinase_dom"/>
</dbReference>
<accession>A0A660HRH3</accession>
<dbReference type="KEGG" id="mfz:AOB57_006145"/>
<dbReference type="CDD" id="cd16922">
    <property type="entry name" value="HATPase_EvgS-ArcB-TorS-like"/>
    <property type="match status" value="1"/>
</dbReference>
<feature type="domain" description="Histidine kinase" evidence="12">
    <location>
        <begin position="262"/>
        <end position="481"/>
    </location>
</feature>
<dbReference type="EC" id="2.7.13.3" evidence="3"/>
<dbReference type="Gene3D" id="3.30.565.10">
    <property type="entry name" value="Histidine kinase-like ATPase, C-terminal domain"/>
    <property type="match status" value="1"/>
</dbReference>
<comment type="subcellular location">
    <subcellularLocation>
        <location evidence="2">Membrane</location>
    </subcellularLocation>
</comment>
<dbReference type="InterPro" id="IPR004358">
    <property type="entry name" value="Sig_transdc_His_kin-like_C"/>
</dbReference>
<keyword evidence="7" id="KW-0418">Kinase</keyword>
<comment type="catalytic activity">
    <reaction evidence="1">
        <text>ATP + protein L-histidine = ADP + protein N-phospho-L-histidine.</text>
        <dbReference type="EC" id="2.7.13.3"/>
    </reaction>
</comment>
<dbReference type="RefSeq" id="WP_054298448.1">
    <property type="nucleotide sequence ID" value="NZ_CP032683.1"/>
</dbReference>
<keyword evidence="6" id="KW-0547">Nucleotide-binding</keyword>
<dbReference type="InterPro" id="IPR035965">
    <property type="entry name" value="PAS-like_dom_sf"/>
</dbReference>
<dbReference type="PANTHER" id="PTHR43047">
    <property type="entry name" value="TWO-COMPONENT HISTIDINE PROTEIN KINASE"/>
    <property type="match status" value="1"/>
</dbReference>
<reference evidence="15 17" key="3">
    <citation type="journal article" date="2020" name="Biotechnol. Biofuels">
        <title>New insights from the biogas microbiome by comprehensive genome-resolved metagenomics of nearly 1600 species originating from multiple anaerobic digesters.</title>
        <authorList>
            <person name="Campanaro S."/>
            <person name="Treu L."/>
            <person name="Rodriguez-R L.M."/>
            <person name="Kovalovszki A."/>
            <person name="Ziels R.M."/>
            <person name="Maus I."/>
            <person name="Zhu X."/>
            <person name="Kougias P.G."/>
            <person name="Basile A."/>
            <person name="Luo G."/>
            <person name="Schluter A."/>
            <person name="Konstantinidis K.T."/>
            <person name="Angelidaki I."/>
        </authorList>
    </citation>
    <scope>NUCLEOTIDE SEQUENCE [LARGE SCALE GENOMIC DNA]</scope>
    <source>
        <strain evidence="15">AS22ysBPME_46</strain>
    </source>
</reference>
<dbReference type="Proteomes" id="UP000585579">
    <property type="component" value="Unassembled WGS sequence"/>
</dbReference>
<dbReference type="SUPFAM" id="SSF55785">
    <property type="entry name" value="PYP-like sensor domain (PAS domain)"/>
    <property type="match status" value="2"/>
</dbReference>
<evidence type="ECO:0000256" key="2">
    <source>
        <dbReference type="ARBA" id="ARBA00004370"/>
    </source>
</evidence>
<evidence type="ECO:0000259" key="13">
    <source>
        <dbReference type="PROSITE" id="PS50112"/>
    </source>
</evidence>
<dbReference type="PROSITE" id="PS50112">
    <property type="entry name" value="PAS"/>
    <property type="match status" value="2"/>
</dbReference>
<evidence type="ECO:0000313" key="16">
    <source>
        <dbReference type="Proteomes" id="UP000053087"/>
    </source>
</evidence>
<name>A0A660HRH3_9EURY</name>
<dbReference type="NCBIfam" id="TIGR00229">
    <property type="entry name" value="sensory_box"/>
    <property type="match status" value="2"/>
</dbReference>
<keyword evidence="5" id="KW-0808">Transferase</keyword>
<dbReference type="InterPro" id="IPR003661">
    <property type="entry name" value="HisK_dim/P_dom"/>
</dbReference>
<dbReference type="Pfam" id="PF02518">
    <property type="entry name" value="HATPase_c"/>
    <property type="match status" value="1"/>
</dbReference>
<gene>
    <name evidence="14" type="ORF">AOB57_006145</name>
    <name evidence="15" type="ORF">GX302_10600</name>
</gene>
<dbReference type="EMBL" id="CP032683">
    <property type="protein sequence ID" value="AYK14822.1"/>
    <property type="molecule type" value="Genomic_DNA"/>
</dbReference>
<keyword evidence="8" id="KW-0067">ATP-binding</keyword>
<dbReference type="Gene3D" id="3.30.450.20">
    <property type="entry name" value="PAS domain"/>
    <property type="match status" value="2"/>
</dbReference>
<dbReference type="EMBL" id="JAAYQL010000064">
    <property type="protein sequence ID" value="NLK33248.1"/>
    <property type="molecule type" value="Genomic_DNA"/>
</dbReference>
<dbReference type="SMART" id="SM00388">
    <property type="entry name" value="HisKA"/>
    <property type="match status" value="1"/>
</dbReference>
<evidence type="ECO:0000256" key="3">
    <source>
        <dbReference type="ARBA" id="ARBA00012438"/>
    </source>
</evidence>
<evidence type="ECO:0000259" key="12">
    <source>
        <dbReference type="PROSITE" id="PS50109"/>
    </source>
</evidence>
<evidence type="ECO:0000256" key="8">
    <source>
        <dbReference type="ARBA" id="ARBA00022840"/>
    </source>
</evidence>
<dbReference type="Proteomes" id="UP000053087">
    <property type="component" value="Chromosome"/>
</dbReference>
<reference evidence="14" key="2">
    <citation type="submission" date="2018-10" db="EMBL/GenBank/DDBJ databases">
        <authorList>
            <person name="Fischer M.A."/>
            <person name="Kern T."/>
            <person name="Deppenmeier U."/>
            <person name="Schmitz R.A."/>
            <person name="Rother M."/>
        </authorList>
    </citation>
    <scope>NUCLEOTIDE SEQUENCE</scope>
    <source>
        <strain evidence="14">E03.2</strain>
    </source>
</reference>
<dbReference type="OrthoDB" id="342253at2157"/>
<evidence type="ECO:0000256" key="1">
    <source>
        <dbReference type="ARBA" id="ARBA00000085"/>
    </source>
</evidence>
<dbReference type="SMART" id="SM00387">
    <property type="entry name" value="HATPase_c"/>
    <property type="match status" value="1"/>
</dbReference>
<dbReference type="SMART" id="SM00091">
    <property type="entry name" value="PAS"/>
    <property type="match status" value="2"/>
</dbReference>
<dbReference type="InterPro" id="IPR000014">
    <property type="entry name" value="PAS"/>
</dbReference>
<keyword evidence="9" id="KW-0902">Two-component regulatory system</keyword>
<keyword evidence="16" id="KW-1185">Reference proteome</keyword>
<evidence type="ECO:0000256" key="4">
    <source>
        <dbReference type="ARBA" id="ARBA00022553"/>
    </source>
</evidence>